<name>A0A0E0GF75_ORYNI</name>
<dbReference type="EnsemblPlants" id="ONIVA02G40850.1">
    <property type="protein sequence ID" value="ONIVA02G40850.1"/>
    <property type="gene ID" value="ONIVA02G40850"/>
</dbReference>
<dbReference type="OMA" id="NQCEGRE"/>
<dbReference type="Proteomes" id="UP000006591">
    <property type="component" value="Chromosome 2"/>
</dbReference>
<reference evidence="1" key="1">
    <citation type="submission" date="2015-04" db="UniProtKB">
        <authorList>
            <consortium name="EnsemblPlants"/>
        </authorList>
    </citation>
    <scope>IDENTIFICATION</scope>
    <source>
        <strain evidence="1">SL10</strain>
    </source>
</reference>
<evidence type="ECO:0000313" key="2">
    <source>
        <dbReference type="Proteomes" id="UP000006591"/>
    </source>
</evidence>
<organism evidence="1">
    <name type="scientific">Oryza nivara</name>
    <name type="common">Indian wild rice</name>
    <name type="synonym">Oryza sativa f. spontanea</name>
    <dbReference type="NCBI Taxonomy" id="4536"/>
    <lineage>
        <taxon>Eukaryota</taxon>
        <taxon>Viridiplantae</taxon>
        <taxon>Streptophyta</taxon>
        <taxon>Embryophyta</taxon>
        <taxon>Tracheophyta</taxon>
        <taxon>Spermatophyta</taxon>
        <taxon>Magnoliopsida</taxon>
        <taxon>Liliopsida</taxon>
        <taxon>Poales</taxon>
        <taxon>Poaceae</taxon>
        <taxon>BOP clade</taxon>
        <taxon>Oryzoideae</taxon>
        <taxon>Oryzeae</taxon>
        <taxon>Oryzinae</taxon>
        <taxon>Oryza</taxon>
    </lineage>
</organism>
<dbReference type="HOGENOM" id="CLU_156861_0_0_1"/>
<keyword evidence="2" id="KW-1185">Reference proteome</keyword>
<dbReference type="Gramene" id="ONIVA02G40850.1">
    <property type="protein sequence ID" value="ONIVA02G40850.1"/>
    <property type="gene ID" value="ONIVA02G40850"/>
</dbReference>
<accession>A0A0E0GF75</accession>
<dbReference type="AlphaFoldDB" id="A0A0E0GF75"/>
<evidence type="ECO:0000313" key="1">
    <source>
        <dbReference type="EnsemblPlants" id="ONIVA02G40850.1"/>
    </source>
</evidence>
<sequence>MSSSTSCGCSIRSTAGVKRSGAILLGVKELASTTMRESSAGSLVILLQRVRALMSSAVSSRSRMLRRTSLDRVENQSNQCEGREERGYLHCGDLSCSSPFDTRLINIDLTCCTSVGGCCLDTGNTSPLYLFYLV</sequence>
<proteinExistence type="predicted"/>
<protein>
    <submittedName>
        <fullName evidence="1">Uncharacterized protein</fullName>
    </submittedName>
</protein>
<reference evidence="1" key="2">
    <citation type="submission" date="2018-04" db="EMBL/GenBank/DDBJ databases">
        <title>OnivRS2 (Oryza nivara Reference Sequence Version 2).</title>
        <authorList>
            <person name="Zhang J."/>
            <person name="Kudrna D."/>
            <person name="Lee S."/>
            <person name="Talag J."/>
            <person name="Rajasekar S."/>
            <person name="Welchert J."/>
            <person name="Hsing Y.-I."/>
            <person name="Wing R.A."/>
        </authorList>
    </citation>
    <scope>NUCLEOTIDE SEQUENCE [LARGE SCALE GENOMIC DNA]</scope>
    <source>
        <strain evidence="1">SL10</strain>
    </source>
</reference>